<dbReference type="RefSeq" id="NP_861470.1">
    <property type="nucleotide sequence ID" value="NC_004918.1"/>
</dbReference>
<dbReference type="SUPFAM" id="SSF55608">
    <property type="entry name" value="Homing endonucleases"/>
    <property type="match status" value="2"/>
</dbReference>
<proteinExistence type="predicted"/>
<keyword evidence="2" id="KW-0496">Mitochondrion</keyword>
<dbReference type="PANTHER" id="PTHR36181">
    <property type="entry name" value="INTRON-ENCODED ENDONUCLEASE AI3-RELATED"/>
    <property type="match status" value="1"/>
</dbReference>
<dbReference type="GO" id="GO:0005739">
    <property type="term" value="C:mitochondrion"/>
    <property type="evidence" value="ECO:0007669"/>
    <property type="project" value="UniProtKB-ARBA"/>
</dbReference>
<dbReference type="EMBL" id="AJ430679">
    <property type="protein sequence ID" value="CAD23425.1"/>
    <property type="molecule type" value="Genomic_DNA"/>
</dbReference>
<dbReference type="GO" id="GO:0004519">
    <property type="term" value="F:endonuclease activity"/>
    <property type="evidence" value="ECO:0007669"/>
    <property type="project" value="InterPro"/>
</dbReference>
<accession>Q7YEU8</accession>
<evidence type="ECO:0000313" key="2">
    <source>
        <dbReference type="EMBL" id="CAD23425.1"/>
    </source>
</evidence>
<protein>
    <recommendedName>
        <fullName evidence="1">Homing endonuclease LAGLIDADG domain-containing protein</fullName>
    </recommendedName>
</protein>
<dbReference type="AlphaFoldDB" id="Q7YEU8"/>
<dbReference type="Pfam" id="PF00961">
    <property type="entry name" value="LAGLIDADG_1"/>
    <property type="match status" value="1"/>
</dbReference>
<organism evidence="2">
    <name type="scientific">Monosporozyma servazzii</name>
    <name type="common">Yeast</name>
    <name type="synonym">Kazachstania servazzii</name>
    <dbReference type="NCBI Taxonomy" id="27293"/>
    <lineage>
        <taxon>Eukaryota</taxon>
        <taxon>Fungi</taxon>
        <taxon>Dikarya</taxon>
        <taxon>Ascomycota</taxon>
        <taxon>Saccharomycotina</taxon>
        <taxon>Saccharomycetes</taxon>
        <taxon>Saccharomycetales</taxon>
        <taxon>Saccharomycetaceae</taxon>
        <taxon>Monosporozyma</taxon>
    </lineage>
</organism>
<dbReference type="InterPro" id="IPR004860">
    <property type="entry name" value="LAGLIDADG_dom"/>
</dbReference>
<dbReference type="Gene3D" id="3.10.28.10">
    <property type="entry name" value="Homing endonucleases"/>
    <property type="match status" value="2"/>
</dbReference>
<sequence>MNISKKGGRVKNENNNMTMMEEDKFNWWVVGFTDGDGWLYISPNKTNRNVAFKMGWTIHREDKVCLENINKVLGTNISINNHSSQPTISMAIMKHQIIDSVVIPLLDKYPLMTTKYYSYIKWKEQYLLYRNNNRDFKLYMKSKDTINNYESVPGYVIPYENMNTSWLIGFIEAEGSLNFYMKPNKTNSTIMMRATLSITQDKRSYKTLETIMKLMNSWAYQENTPKPIKLFLDMIKMNIEDSLGGIYVKTKTTVYDIHITSTDILYHIVLPQLKSQPWLTRKMLAFQIWEIVLTIMIRGLHHTPEGVKLLVLLKKNINKYNNTHFIMPMDMISSVMDMKPIYNQNVPYIINAMAYKYKRAGVFVFDKDMNLVMVFSGITIASRYFKLDKYHICKALKDPSHMINKMYYLRDSSNFSNNNK</sequence>
<feature type="domain" description="Homing endonuclease LAGLIDADG" evidence="1">
    <location>
        <begin position="30"/>
        <end position="125"/>
    </location>
</feature>
<dbReference type="GeneID" id="1502665"/>
<dbReference type="PANTHER" id="PTHR36181:SF2">
    <property type="entry name" value="INTRON-ENCODED ENDONUCLEASE AI3-RELATED"/>
    <property type="match status" value="1"/>
</dbReference>
<dbReference type="InterPro" id="IPR027434">
    <property type="entry name" value="Homing_endonucl"/>
</dbReference>
<name>Q7YEU8_MONSE</name>
<evidence type="ECO:0000259" key="1">
    <source>
        <dbReference type="Pfam" id="PF00961"/>
    </source>
</evidence>
<geneLocation type="mitochondrion" evidence="2"/>
<reference evidence="2" key="1">
    <citation type="journal article" date="2003" name="Nucleic Acids Res.">
        <title>Sequence analysis of three mitochondrial DNA molecules reveals interesting differences among Saccharomyces yeasts.</title>
        <authorList>
            <person name="Langkjaer R.B."/>
            <person name="Casaregola S."/>
            <person name="Ussery D.W."/>
            <person name="Gaillardin C."/>
            <person name="Piskur J."/>
        </authorList>
    </citation>
    <scope>NUCLEOTIDE SEQUENCE</scope>
    <source>
        <strain evidence="2">NRRL Y-12661</strain>
    </source>
</reference>
<dbReference type="InterPro" id="IPR051289">
    <property type="entry name" value="LAGLIDADG_Endonuclease"/>
</dbReference>